<dbReference type="PANTHER" id="PTHR10683">
    <property type="entry name" value="TRANSALDOLASE"/>
    <property type="match status" value="1"/>
</dbReference>
<dbReference type="EC" id="2.2.1.2" evidence="2"/>
<keyword evidence="2" id="KW-0808">Transferase</keyword>
<comment type="pathway">
    <text evidence="2">Carbohydrate degradation; pentose phosphate pathway; D-glyceraldehyde 3-phosphate and beta-D-fructose 6-phosphate from D-ribose 5-phosphate and D-xylulose 5-phosphate (non-oxidative stage): step 2/3.</text>
</comment>
<dbReference type="AlphaFoldDB" id="A0AAV5ACM5"/>
<protein>
    <recommendedName>
        <fullName evidence="2">Transaldolase</fullName>
        <ecNumber evidence="2">2.2.1.2</ecNumber>
    </recommendedName>
</protein>
<sequence length="303" mass="33851">MSSLTKLDFIRLHTSLSCDSFDVDVVKEFGPFVNCTSNQAIIYGELIKESNVDVISKAAELARTKYGSDDENVLLQSYMYAAYSRDETVEDVRAIIDLFRYLSPETSVDRICIKIPATYEGLEACRILKGLGIKTLATCVFSFEQAILASEVGCCFLSPYINELKVHFTPGMIDEHKLFPTIRQIYEYYEDHGISTKIILGSFVSSEEVMEVSGIHGVTLPPLILKELSSTLVSPGTTLSYPPRSTQTVKAPERVFLDNEHDFREALSGDKEAARKLQEAIAAFLGFENQLESIMRNAIQKLV</sequence>
<comment type="catalytic activity">
    <reaction evidence="2">
        <text>D-sedoheptulose 7-phosphate + D-glyceraldehyde 3-phosphate = D-erythrose 4-phosphate + beta-D-fructose 6-phosphate</text>
        <dbReference type="Rhea" id="RHEA:17053"/>
        <dbReference type="ChEBI" id="CHEBI:16897"/>
        <dbReference type="ChEBI" id="CHEBI:57483"/>
        <dbReference type="ChEBI" id="CHEBI:57634"/>
        <dbReference type="ChEBI" id="CHEBI:59776"/>
        <dbReference type="EC" id="2.2.1.2"/>
    </reaction>
</comment>
<dbReference type="InterPro" id="IPR013785">
    <property type="entry name" value="Aldolase_TIM"/>
</dbReference>
<dbReference type="Gene3D" id="3.20.20.70">
    <property type="entry name" value="Aldolase class I"/>
    <property type="match status" value="1"/>
</dbReference>
<dbReference type="EMBL" id="BPWL01000005">
    <property type="protein sequence ID" value="GJJ10393.1"/>
    <property type="molecule type" value="Genomic_DNA"/>
</dbReference>
<dbReference type="PROSITE" id="PS00958">
    <property type="entry name" value="TRANSALDOLASE_2"/>
    <property type="match status" value="1"/>
</dbReference>
<comment type="caution">
    <text evidence="3">The sequence shown here is derived from an EMBL/GenBank/DDBJ whole genome shotgun (WGS) entry which is preliminary data.</text>
</comment>
<keyword evidence="1" id="KW-0704">Schiff base</keyword>
<dbReference type="GO" id="GO:0009052">
    <property type="term" value="P:pentose-phosphate shunt, non-oxidative branch"/>
    <property type="evidence" value="ECO:0007669"/>
    <property type="project" value="TreeGrafter"/>
</dbReference>
<dbReference type="InterPro" id="IPR001585">
    <property type="entry name" value="TAL/FSA"/>
</dbReference>
<name>A0AAV5ACM5_9AGAM</name>
<keyword evidence="2" id="KW-0570">Pentose shunt</keyword>
<dbReference type="Pfam" id="PF00923">
    <property type="entry name" value="TAL_FSA"/>
    <property type="match status" value="1"/>
</dbReference>
<dbReference type="Proteomes" id="UP001050691">
    <property type="component" value="Unassembled WGS sequence"/>
</dbReference>
<gene>
    <name evidence="3" type="ORF">Clacol_004619</name>
</gene>
<dbReference type="PANTHER" id="PTHR10683:SF34">
    <property type="entry name" value="TRANSALDOLASE"/>
    <property type="match status" value="1"/>
</dbReference>
<organism evidence="3 4">
    <name type="scientific">Clathrus columnatus</name>
    <dbReference type="NCBI Taxonomy" id="1419009"/>
    <lineage>
        <taxon>Eukaryota</taxon>
        <taxon>Fungi</taxon>
        <taxon>Dikarya</taxon>
        <taxon>Basidiomycota</taxon>
        <taxon>Agaricomycotina</taxon>
        <taxon>Agaricomycetes</taxon>
        <taxon>Phallomycetidae</taxon>
        <taxon>Phallales</taxon>
        <taxon>Clathraceae</taxon>
        <taxon>Clathrus</taxon>
    </lineage>
</organism>
<proteinExistence type="predicted"/>
<evidence type="ECO:0000313" key="4">
    <source>
        <dbReference type="Proteomes" id="UP001050691"/>
    </source>
</evidence>
<reference evidence="3" key="1">
    <citation type="submission" date="2021-10" db="EMBL/GenBank/DDBJ databases">
        <title>De novo Genome Assembly of Clathrus columnatus (Basidiomycota, Fungi) Using Illumina and Nanopore Sequence Data.</title>
        <authorList>
            <person name="Ogiso-Tanaka E."/>
            <person name="Itagaki H."/>
            <person name="Hosoya T."/>
            <person name="Hosaka K."/>
        </authorList>
    </citation>
    <scope>NUCLEOTIDE SEQUENCE</scope>
    <source>
        <strain evidence="3">MO-923</strain>
    </source>
</reference>
<evidence type="ECO:0000256" key="2">
    <source>
        <dbReference type="RuleBase" id="RU000501"/>
    </source>
</evidence>
<dbReference type="GO" id="GO:0004801">
    <property type="term" value="F:transaldolase activity"/>
    <property type="evidence" value="ECO:0007669"/>
    <property type="project" value="UniProtKB-EC"/>
</dbReference>
<keyword evidence="4" id="KW-1185">Reference proteome</keyword>
<dbReference type="SUPFAM" id="SSF51569">
    <property type="entry name" value="Aldolase"/>
    <property type="match status" value="1"/>
</dbReference>
<accession>A0AAV5ACM5</accession>
<evidence type="ECO:0000313" key="3">
    <source>
        <dbReference type="EMBL" id="GJJ10393.1"/>
    </source>
</evidence>
<evidence type="ECO:0000256" key="1">
    <source>
        <dbReference type="ARBA" id="ARBA00023270"/>
    </source>
</evidence>
<comment type="function">
    <text evidence="2">Catalyzes the rate-limiting step of the non-oxidative phase in the pentose phosphate pathway. Catalyzes the reversible conversion of sedheptulose-7-phosphate and D-glyceraldehyde 3-phosphate into erythrose-4-phosphate and beta-D-fructose 6-phosphate.</text>
</comment>
<dbReference type="GO" id="GO:0005975">
    <property type="term" value="P:carbohydrate metabolic process"/>
    <property type="evidence" value="ECO:0007669"/>
    <property type="project" value="InterPro"/>
</dbReference>
<dbReference type="InterPro" id="IPR018225">
    <property type="entry name" value="Transaldolase_AS"/>
</dbReference>